<dbReference type="RefSeq" id="XP_058308351.1">
    <property type="nucleotide sequence ID" value="XM_058451813.1"/>
</dbReference>
<dbReference type="AlphaFoldDB" id="A0A9W9MMG5"/>
<evidence type="ECO:0000313" key="1">
    <source>
        <dbReference type="EMBL" id="KAJ5203872.1"/>
    </source>
</evidence>
<sequence>MFTSEPDLCFQIKQCSSWNQSSVLTRFNIWRPAYFGTSLSQLGPEPVKFNRKNDLIITEHEDDTEVMKMRDTGTISFSTDGLFAGIDVDPPGFLACRVCNSFRGVLYLPNGERWMWNEFDGEHYQFKRYDDARNKDVPQKTLMWQIGRNRVPGQASGLPADLPFIVDRDTRICRINEFTEYEPVPSKVPIAVMNREWLVLFDGTEPKMAEVQTEDNQALILMSGLAIAQYEGWLVK</sequence>
<proteinExistence type="predicted"/>
<evidence type="ECO:0000313" key="2">
    <source>
        <dbReference type="Proteomes" id="UP001150904"/>
    </source>
</evidence>
<reference evidence="1" key="1">
    <citation type="submission" date="2022-12" db="EMBL/GenBank/DDBJ databases">
        <authorList>
            <person name="Petersen C."/>
        </authorList>
    </citation>
    <scope>NUCLEOTIDE SEQUENCE</scope>
    <source>
        <strain evidence="1">IBT 15544</strain>
    </source>
</reference>
<reference evidence="1" key="2">
    <citation type="journal article" date="2023" name="IMA Fungus">
        <title>Comparative genomic study of the Penicillium genus elucidates a diverse pangenome and 15 lateral gene transfer events.</title>
        <authorList>
            <person name="Petersen C."/>
            <person name="Sorensen T."/>
            <person name="Nielsen M.R."/>
            <person name="Sondergaard T.E."/>
            <person name="Sorensen J.L."/>
            <person name="Fitzpatrick D.A."/>
            <person name="Frisvad J.C."/>
            <person name="Nielsen K.L."/>
        </authorList>
    </citation>
    <scope>NUCLEOTIDE SEQUENCE</scope>
    <source>
        <strain evidence="1">IBT 15544</strain>
    </source>
</reference>
<name>A0A9W9MMG5_9EURO</name>
<dbReference type="GeneID" id="83179114"/>
<comment type="caution">
    <text evidence="1">The sequence shown here is derived from an EMBL/GenBank/DDBJ whole genome shotgun (WGS) entry which is preliminary data.</text>
</comment>
<protein>
    <submittedName>
        <fullName evidence="1">Uncharacterized protein</fullName>
    </submittedName>
</protein>
<keyword evidence="2" id="KW-1185">Reference proteome</keyword>
<dbReference type="EMBL" id="JAPQKR010000012">
    <property type="protein sequence ID" value="KAJ5203872.1"/>
    <property type="molecule type" value="Genomic_DNA"/>
</dbReference>
<gene>
    <name evidence="1" type="ORF">N7498_004751</name>
</gene>
<accession>A0A9W9MMG5</accession>
<dbReference type="Proteomes" id="UP001150904">
    <property type="component" value="Unassembled WGS sequence"/>
</dbReference>
<organism evidence="1 2">
    <name type="scientific">Penicillium cinerascens</name>
    <dbReference type="NCBI Taxonomy" id="70096"/>
    <lineage>
        <taxon>Eukaryota</taxon>
        <taxon>Fungi</taxon>
        <taxon>Dikarya</taxon>
        <taxon>Ascomycota</taxon>
        <taxon>Pezizomycotina</taxon>
        <taxon>Eurotiomycetes</taxon>
        <taxon>Eurotiomycetidae</taxon>
        <taxon>Eurotiales</taxon>
        <taxon>Aspergillaceae</taxon>
        <taxon>Penicillium</taxon>
    </lineage>
</organism>
<dbReference type="OrthoDB" id="4329799at2759"/>